<evidence type="ECO:0000259" key="4">
    <source>
        <dbReference type="PROSITE" id="PS50893"/>
    </source>
</evidence>
<keyword evidence="2" id="KW-0547">Nucleotide-binding</keyword>
<evidence type="ECO:0000256" key="3">
    <source>
        <dbReference type="ARBA" id="ARBA00022840"/>
    </source>
</evidence>
<dbReference type="PROSITE" id="PS50893">
    <property type="entry name" value="ABC_TRANSPORTER_2"/>
    <property type="match status" value="1"/>
</dbReference>
<evidence type="ECO:0000313" key="5">
    <source>
        <dbReference type="EMBL" id="KRK47901.1"/>
    </source>
</evidence>
<comment type="caution">
    <text evidence="5">The sequence shown here is derived from an EMBL/GenBank/DDBJ whole genome shotgun (WGS) entry which is preliminary data.</text>
</comment>
<dbReference type="PATRIC" id="fig|1302272.5.peg.2152"/>
<evidence type="ECO:0000313" key="6">
    <source>
        <dbReference type="Proteomes" id="UP000050911"/>
    </source>
</evidence>
<dbReference type="InterPro" id="IPR051782">
    <property type="entry name" value="ABC_Transporter_VariousFunc"/>
</dbReference>
<dbReference type="PROSITE" id="PS00211">
    <property type="entry name" value="ABC_TRANSPORTER_1"/>
    <property type="match status" value="1"/>
</dbReference>
<dbReference type="AlphaFoldDB" id="A0A0R1HM99"/>
<gene>
    <name evidence="5" type="ORF">FC96_GL002106</name>
</gene>
<dbReference type="Gene3D" id="3.40.50.300">
    <property type="entry name" value="P-loop containing nucleotide triphosphate hydrolases"/>
    <property type="match status" value="1"/>
</dbReference>
<dbReference type="InterPro" id="IPR027417">
    <property type="entry name" value="P-loop_NTPase"/>
</dbReference>
<dbReference type="OrthoDB" id="9804819at2"/>
<proteinExistence type="predicted"/>
<accession>A0A0R1HM99</accession>
<dbReference type="InterPro" id="IPR003593">
    <property type="entry name" value="AAA+_ATPase"/>
</dbReference>
<dbReference type="PANTHER" id="PTHR42939:SF1">
    <property type="entry name" value="ABC TRANSPORTER ATP-BINDING PROTEIN ALBC-RELATED"/>
    <property type="match status" value="1"/>
</dbReference>
<keyword evidence="6" id="KW-1185">Reference proteome</keyword>
<dbReference type="InterPro" id="IPR003439">
    <property type="entry name" value="ABC_transporter-like_ATP-bd"/>
</dbReference>
<name>A0A0R1HM99_9LACO</name>
<keyword evidence="1" id="KW-0813">Transport</keyword>
<dbReference type="SUPFAM" id="SSF52540">
    <property type="entry name" value="P-loop containing nucleoside triphosphate hydrolases"/>
    <property type="match status" value="1"/>
</dbReference>
<dbReference type="PANTHER" id="PTHR42939">
    <property type="entry name" value="ABC TRANSPORTER ATP-BINDING PROTEIN ALBC-RELATED"/>
    <property type="match status" value="1"/>
</dbReference>
<dbReference type="GO" id="GO:0016887">
    <property type="term" value="F:ATP hydrolysis activity"/>
    <property type="evidence" value="ECO:0007669"/>
    <property type="project" value="InterPro"/>
</dbReference>
<evidence type="ECO:0000256" key="2">
    <source>
        <dbReference type="ARBA" id="ARBA00022741"/>
    </source>
</evidence>
<dbReference type="EMBL" id="AZCX01000005">
    <property type="protein sequence ID" value="KRK47901.1"/>
    <property type="molecule type" value="Genomic_DNA"/>
</dbReference>
<dbReference type="Proteomes" id="UP000050911">
    <property type="component" value="Unassembled WGS sequence"/>
</dbReference>
<dbReference type="STRING" id="1302272.FC96_GL002106"/>
<reference evidence="5 6" key="1">
    <citation type="journal article" date="2015" name="Genome Announc.">
        <title>Expanding the biotechnology potential of lactobacilli through comparative genomics of 213 strains and associated genera.</title>
        <authorList>
            <person name="Sun Z."/>
            <person name="Harris H.M."/>
            <person name="McCann A."/>
            <person name="Guo C."/>
            <person name="Argimon S."/>
            <person name="Zhang W."/>
            <person name="Yang X."/>
            <person name="Jeffery I.B."/>
            <person name="Cooney J.C."/>
            <person name="Kagawa T.F."/>
            <person name="Liu W."/>
            <person name="Song Y."/>
            <person name="Salvetti E."/>
            <person name="Wrobel A."/>
            <person name="Rasinkangas P."/>
            <person name="Parkhill J."/>
            <person name="Rea M.C."/>
            <person name="O'Sullivan O."/>
            <person name="Ritari J."/>
            <person name="Douillard F.P."/>
            <person name="Paul Ross R."/>
            <person name="Yang R."/>
            <person name="Briner A.E."/>
            <person name="Felis G.E."/>
            <person name="de Vos W.M."/>
            <person name="Barrangou R."/>
            <person name="Klaenhammer T.R."/>
            <person name="Caufield P.W."/>
            <person name="Cui Y."/>
            <person name="Zhang H."/>
            <person name="O'Toole P.W."/>
        </authorList>
    </citation>
    <scope>NUCLEOTIDE SEQUENCE [LARGE SCALE GENOMIC DNA]</scope>
    <source>
        <strain evidence="5 6">JCM 15530</strain>
    </source>
</reference>
<dbReference type="GO" id="GO:0005524">
    <property type="term" value="F:ATP binding"/>
    <property type="evidence" value="ECO:0007669"/>
    <property type="project" value="UniProtKB-KW"/>
</dbReference>
<dbReference type="InterPro" id="IPR017871">
    <property type="entry name" value="ABC_transporter-like_CS"/>
</dbReference>
<dbReference type="CDD" id="cd03230">
    <property type="entry name" value="ABC_DR_subfamily_A"/>
    <property type="match status" value="1"/>
</dbReference>
<organism evidence="5 6">
    <name type="scientific">Secundilactobacillus kimchicus JCM 15530</name>
    <dbReference type="NCBI Taxonomy" id="1302272"/>
    <lineage>
        <taxon>Bacteria</taxon>
        <taxon>Bacillati</taxon>
        <taxon>Bacillota</taxon>
        <taxon>Bacilli</taxon>
        <taxon>Lactobacillales</taxon>
        <taxon>Lactobacillaceae</taxon>
        <taxon>Secundilactobacillus</taxon>
    </lineage>
</organism>
<keyword evidence="3" id="KW-0067">ATP-binding</keyword>
<dbReference type="SMART" id="SM00382">
    <property type="entry name" value="AAA"/>
    <property type="match status" value="1"/>
</dbReference>
<evidence type="ECO:0000256" key="1">
    <source>
        <dbReference type="ARBA" id="ARBA00022448"/>
    </source>
</evidence>
<dbReference type="Pfam" id="PF00005">
    <property type="entry name" value="ABC_tran"/>
    <property type="match status" value="1"/>
</dbReference>
<dbReference type="RefSeq" id="WP_056942625.1">
    <property type="nucleotide sequence ID" value="NZ_AZCX01000005.1"/>
</dbReference>
<sequence>MIRFQHLSKHYGDKVALADLSLTIPSGEIFGFLGHNGAGKSTTLKSLVSVIAPTSGTISVDDLDLAGNRLAVKRKIGYVPDSPDLFLELTAGDYWDLLASAYEVDPTARAQRQDELVRLFNMQDSISTPMADFSHGMRQKAIIIGALLPDPDVWILDEPMTGLDPQAAYDLKLLMRRHADEGKTVVFSTHVLATAQELCDELAILKSGKLIYNGRVDQLLATMPDENLESIYLKLAGRPENDEVWRELEGADQHE</sequence>
<feature type="domain" description="ABC transporter" evidence="4">
    <location>
        <begin position="2"/>
        <end position="232"/>
    </location>
</feature>
<protein>
    <submittedName>
        <fullName evidence="5">Sulfate-transporting ATPase</fullName>
    </submittedName>
</protein>